<evidence type="ECO:0000256" key="1">
    <source>
        <dbReference type="SAM" id="MobiDB-lite"/>
    </source>
</evidence>
<feature type="compositionally biased region" description="Polar residues" evidence="1">
    <location>
        <begin position="195"/>
        <end position="205"/>
    </location>
</feature>
<feature type="compositionally biased region" description="Pro residues" evidence="1">
    <location>
        <begin position="316"/>
        <end position="325"/>
    </location>
</feature>
<feature type="region of interest" description="Disordered" evidence="1">
    <location>
        <begin position="379"/>
        <end position="440"/>
    </location>
</feature>
<evidence type="ECO:0000313" key="3">
    <source>
        <dbReference type="Proteomes" id="UP000313359"/>
    </source>
</evidence>
<protein>
    <submittedName>
        <fullName evidence="2">Uncharacterized protein</fullName>
    </submittedName>
</protein>
<feature type="region of interest" description="Disordered" evidence="1">
    <location>
        <begin position="582"/>
        <end position="642"/>
    </location>
</feature>
<feature type="compositionally biased region" description="Polar residues" evidence="1">
    <location>
        <begin position="588"/>
        <end position="597"/>
    </location>
</feature>
<feature type="compositionally biased region" description="Low complexity" evidence="1">
    <location>
        <begin position="1"/>
        <end position="16"/>
    </location>
</feature>
<evidence type="ECO:0000313" key="2">
    <source>
        <dbReference type="EMBL" id="RPD58655.1"/>
    </source>
</evidence>
<feature type="region of interest" description="Disordered" evidence="1">
    <location>
        <begin position="685"/>
        <end position="709"/>
    </location>
</feature>
<feature type="compositionally biased region" description="Acidic residues" evidence="1">
    <location>
        <begin position="404"/>
        <end position="420"/>
    </location>
</feature>
<feature type="region of interest" description="Disordered" evidence="1">
    <location>
        <begin position="523"/>
        <end position="554"/>
    </location>
</feature>
<feature type="compositionally biased region" description="Low complexity" evidence="1">
    <location>
        <begin position="612"/>
        <end position="627"/>
    </location>
</feature>
<dbReference type="EMBL" id="ML122274">
    <property type="protein sequence ID" value="RPD58655.1"/>
    <property type="molecule type" value="Genomic_DNA"/>
</dbReference>
<sequence>MSSFSSRAIPSPASASRKQHRTDIGLGSRPRISPRASTSHVTRHRHSSSSAGSRAQHQDWEQQPEGLPSSSNSRIFSRRISVGDRVGHAYPATPPSDSRVRSYSGATLPCNEVSPEFRMGGLGRRPPGFQAHQSVHAPSTTSLPPLVFAQVSPVSLNEPPSLSSSLTSPAPSLAGPPTPQSKHSPARARARSVLLTPSASFSSLRSDLRSCGSEQLRCERHTPSPSPLSHASRQPRTDSHRSPLPSPRSPSIRRGLVPLRARPTLAMSMQVHAPTPVLSVRPMSPPLPPSARPRSRSRPESTSRPSSPLTSTVPLPQRPPMPRPPSRSERLLRDTLRRAEEQERLMNPPPSLFGLSPPAPNSNVSPSVAQMFGPCRLPAAAHGGRRHRRNTSSSMQSDSSCDYFDGEVVDEDSQEDEDDNGWPWRDDSAGSSASGHDHGHIYLPARAADNALYGTPASPSPARAQLQRAAKSSPSVPRRHSHSQSVSHVAAHPPSRVSIDADHTLTPHEAVLRNKLEGVLKGVKVQDRRTRSVERQDPDSGFSSGSGNSMASSRNMSGEGDFFFGANGDSSLTSVNSYDGRFKPVATGPSSPRTQSRALHMAPNRSPRSAHRPLSSQRGSSASSASPLTPPPSPPFNARQAAAQCRAMDGYISFATIEGLGVPEGSDEESEEEAKSRSRWFQWLHISGKAAPPHDRARGRSESSSSMSR</sequence>
<dbReference type="OrthoDB" id="3067719at2759"/>
<gene>
    <name evidence="2" type="ORF">L227DRAFT_504848</name>
</gene>
<proteinExistence type="predicted"/>
<accession>A0A5C2S4Q1</accession>
<dbReference type="Proteomes" id="UP000313359">
    <property type="component" value="Unassembled WGS sequence"/>
</dbReference>
<feature type="region of interest" description="Disordered" evidence="1">
    <location>
        <begin position="1"/>
        <end position="256"/>
    </location>
</feature>
<keyword evidence="3" id="KW-1185">Reference proteome</keyword>
<feature type="compositionally biased region" description="Low complexity" evidence="1">
    <location>
        <begin position="483"/>
        <end position="493"/>
    </location>
</feature>
<reference evidence="2" key="1">
    <citation type="journal article" date="2018" name="Genome Biol. Evol.">
        <title>Genomics and development of Lentinus tigrinus, a white-rot wood-decaying mushroom with dimorphic fruiting bodies.</title>
        <authorList>
            <person name="Wu B."/>
            <person name="Xu Z."/>
            <person name="Knudson A."/>
            <person name="Carlson A."/>
            <person name="Chen N."/>
            <person name="Kovaka S."/>
            <person name="LaButti K."/>
            <person name="Lipzen A."/>
            <person name="Pennachio C."/>
            <person name="Riley R."/>
            <person name="Schakwitz W."/>
            <person name="Umezawa K."/>
            <person name="Ohm R.A."/>
            <person name="Grigoriev I.V."/>
            <person name="Nagy L.G."/>
            <person name="Gibbons J."/>
            <person name="Hibbett D."/>
        </authorList>
    </citation>
    <scope>NUCLEOTIDE SEQUENCE [LARGE SCALE GENOMIC DNA]</scope>
    <source>
        <strain evidence="2">ALCF2SS1-6</strain>
    </source>
</reference>
<feature type="compositionally biased region" description="Basic and acidic residues" evidence="1">
    <location>
        <begin position="523"/>
        <end position="538"/>
    </location>
</feature>
<feature type="region of interest" description="Disordered" evidence="1">
    <location>
        <begin position="274"/>
        <end position="331"/>
    </location>
</feature>
<feature type="compositionally biased region" description="Polar residues" evidence="1">
    <location>
        <begin position="131"/>
        <end position="143"/>
    </location>
</feature>
<feature type="compositionally biased region" description="Low complexity" evidence="1">
    <location>
        <begin position="540"/>
        <end position="554"/>
    </location>
</feature>
<feature type="compositionally biased region" description="Low complexity" evidence="1">
    <location>
        <begin position="300"/>
        <end position="315"/>
    </location>
</feature>
<feature type="compositionally biased region" description="Basic and acidic residues" evidence="1">
    <location>
        <begin position="692"/>
        <end position="701"/>
    </location>
</feature>
<name>A0A5C2S4Q1_9APHY</name>
<dbReference type="STRING" id="1328759.A0A5C2S4Q1"/>
<dbReference type="AlphaFoldDB" id="A0A5C2S4Q1"/>
<feature type="compositionally biased region" description="Low complexity" evidence="1">
    <location>
        <begin position="69"/>
        <end position="80"/>
    </location>
</feature>
<organism evidence="2 3">
    <name type="scientific">Lentinus tigrinus ALCF2SS1-6</name>
    <dbReference type="NCBI Taxonomy" id="1328759"/>
    <lineage>
        <taxon>Eukaryota</taxon>
        <taxon>Fungi</taxon>
        <taxon>Dikarya</taxon>
        <taxon>Basidiomycota</taxon>
        <taxon>Agaricomycotina</taxon>
        <taxon>Agaricomycetes</taxon>
        <taxon>Polyporales</taxon>
        <taxon>Polyporaceae</taxon>
        <taxon>Lentinus</taxon>
    </lineage>
</organism>
<feature type="compositionally biased region" description="Low complexity" evidence="1">
    <location>
        <begin position="151"/>
        <end position="173"/>
    </location>
</feature>
<feature type="region of interest" description="Disordered" evidence="1">
    <location>
        <begin position="452"/>
        <end position="497"/>
    </location>
</feature>
<feature type="region of interest" description="Disordered" evidence="1">
    <location>
        <begin position="343"/>
        <end position="365"/>
    </location>
</feature>